<reference evidence="2" key="1">
    <citation type="submission" date="2017-06" db="EMBL/GenBank/DDBJ databases">
        <authorList>
            <person name="Varghese N."/>
            <person name="Submissions S."/>
        </authorList>
    </citation>
    <scope>NUCLEOTIDE SEQUENCE [LARGE SCALE GENOMIC DNA]</scope>
    <source>
        <strain evidence="2">DSM 28041</strain>
    </source>
</reference>
<evidence type="ECO:0000313" key="1">
    <source>
        <dbReference type="EMBL" id="SNS00936.1"/>
    </source>
</evidence>
<accession>A0A239AYX4</accession>
<proteinExistence type="predicted"/>
<dbReference type="AlphaFoldDB" id="A0A239AYX4"/>
<gene>
    <name evidence="1" type="ORF">SAMN06269173_11659</name>
</gene>
<dbReference type="Proteomes" id="UP000198310">
    <property type="component" value="Unassembled WGS sequence"/>
</dbReference>
<organism evidence="1 2">
    <name type="scientific">Hymenobacter mucosus</name>
    <dbReference type="NCBI Taxonomy" id="1411120"/>
    <lineage>
        <taxon>Bacteria</taxon>
        <taxon>Pseudomonadati</taxon>
        <taxon>Bacteroidota</taxon>
        <taxon>Cytophagia</taxon>
        <taxon>Cytophagales</taxon>
        <taxon>Hymenobacteraceae</taxon>
        <taxon>Hymenobacter</taxon>
    </lineage>
</organism>
<evidence type="ECO:0000313" key="2">
    <source>
        <dbReference type="Proteomes" id="UP000198310"/>
    </source>
</evidence>
<sequence>MRQATFQPKNLDCIVSDSLAEAIPTMPVLDHDLDELFCRAATKYPEQHDTEACWLRLSSRLHGLCNSTNGMSLDWCLVDKPDPCITFRTDKDDETAK</sequence>
<protein>
    <submittedName>
        <fullName evidence="1">Uncharacterized protein</fullName>
    </submittedName>
</protein>
<name>A0A239AYX4_9BACT</name>
<dbReference type="EMBL" id="FZNS01000016">
    <property type="protein sequence ID" value="SNS00936.1"/>
    <property type="molecule type" value="Genomic_DNA"/>
</dbReference>
<keyword evidence="2" id="KW-1185">Reference proteome</keyword>
<dbReference type="RefSeq" id="WP_143437244.1">
    <property type="nucleotide sequence ID" value="NZ_FZNS01000016.1"/>
</dbReference>